<gene>
    <name evidence="1" type="ORF">SAY87_000689</name>
</gene>
<name>A0AAN7JHB0_9MYRT</name>
<evidence type="ECO:0000313" key="1">
    <source>
        <dbReference type="EMBL" id="KAK4742688.1"/>
    </source>
</evidence>
<comment type="caution">
    <text evidence="1">The sequence shown here is derived from an EMBL/GenBank/DDBJ whole genome shotgun (WGS) entry which is preliminary data.</text>
</comment>
<dbReference type="PANTHER" id="PTHR37210">
    <property type="entry name" value="EXPRESSED PROTEIN"/>
    <property type="match status" value="1"/>
</dbReference>
<evidence type="ECO:0000313" key="2">
    <source>
        <dbReference type="Proteomes" id="UP001345219"/>
    </source>
</evidence>
<reference evidence="1 2" key="1">
    <citation type="journal article" date="2023" name="Hortic Res">
        <title>Pangenome of water caltrop reveals structural variations and asymmetric subgenome divergence after allopolyploidization.</title>
        <authorList>
            <person name="Zhang X."/>
            <person name="Chen Y."/>
            <person name="Wang L."/>
            <person name="Yuan Y."/>
            <person name="Fang M."/>
            <person name="Shi L."/>
            <person name="Lu R."/>
            <person name="Comes H.P."/>
            <person name="Ma Y."/>
            <person name="Chen Y."/>
            <person name="Huang G."/>
            <person name="Zhou Y."/>
            <person name="Zheng Z."/>
            <person name="Qiu Y."/>
        </authorList>
    </citation>
    <scope>NUCLEOTIDE SEQUENCE [LARGE SCALE GENOMIC DNA]</scope>
    <source>
        <tissue evidence="1">Roots</tissue>
    </source>
</reference>
<dbReference type="PANTHER" id="PTHR37210:SF2">
    <property type="entry name" value="PROTEIN CHLOROPLAST VESICULATION"/>
    <property type="match status" value="1"/>
</dbReference>
<keyword evidence="2" id="KW-1185">Reference proteome</keyword>
<protein>
    <submittedName>
        <fullName evidence="1">Uncharacterized protein</fullName>
    </submittedName>
</protein>
<proteinExistence type="predicted"/>
<dbReference type="EMBL" id="JAXIOK010000023">
    <property type="protein sequence ID" value="KAK4742688.1"/>
    <property type="molecule type" value="Genomic_DNA"/>
</dbReference>
<accession>A0AAN7JHB0</accession>
<organism evidence="1 2">
    <name type="scientific">Trapa incisa</name>
    <dbReference type="NCBI Taxonomy" id="236973"/>
    <lineage>
        <taxon>Eukaryota</taxon>
        <taxon>Viridiplantae</taxon>
        <taxon>Streptophyta</taxon>
        <taxon>Embryophyta</taxon>
        <taxon>Tracheophyta</taxon>
        <taxon>Spermatophyta</taxon>
        <taxon>Magnoliopsida</taxon>
        <taxon>eudicotyledons</taxon>
        <taxon>Gunneridae</taxon>
        <taxon>Pentapetalae</taxon>
        <taxon>rosids</taxon>
        <taxon>malvids</taxon>
        <taxon>Myrtales</taxon>
        <taxon>Lythraceae</taxon>
        <taxon>Trapa</taxon>
    </lineage>
</organism>
<dbReference type="AlphaFoldDB" id="A0AAN7JHB0"/>
<dbReference type="InterPro" id="IPR053350">
    <property type="entry name" value="CV_Inducer"/>
</dbReference>
<sequence>MKGAVGCCLNRLPPPTQASFRRPPSSIPSAPMARFTCSLRDEDKWKRQLMAGTACLTIGLGMCDPQCVQMHHASITDRSKTPNLDPVELHESDNYASEIGNGGQRWSERRACPPWTIKSFELTVPENLPRPYARKRWDFVDIGPPMTNSAAPPVKFAAKSSPSCFSM</sequence>
<dbReference type="Proteomes" id="UP001345219">
    <property type="component" value="Chromosome 1"/>
</dbReference>